<proteinExistence type="predicted"/>
<evidence type="ECO:0000313" key="11">
    <source>
        <dbReference type="EMBL" id="KDO20197.1"/>
    </source>
</evidence>
<dbReference type="EMBL" id="KK583319">
    <property type="protein sequence ID" value="KDO20197.1"/>
    <property type="molecule type" value="Genomic_DNA"/>
</dbReference>
<dbReference type="OrthoDB" id="61067at2759"/>
<keyword evidence="4" id="KW-0132">Cell division</keyword>
<name>A0A067C088_SAPPC</name>
<dbReference type="GO" id="GO:0051301">
    <property type="term" value="P:cell division"/>
    <property type="evidence" value="ECO:0007669"/>
    <property type="project" value="UniProtKB-KW"/>
</dbReference>
<keyword evidence="10" id="KW-0175">Coiled coil</keyword>
<dbReference type="GeneID" id="24135328"/>
<evidence type="ECO:0000313" key="12">
    <source>
        <dbReference type="Proteomes" id="UP000030745"/>
    </source>
</evidence>
<keyword evidence="8" id="KW-0131">Cell cycle</keyword>
<feature type="coiled-coil region" evidence="10">
    <location>
        <begin position="127"/>
        <end position="157"/>
    </location>
</feature>
<gene>
    <name evidence="11" type="ORF">SPRG_13451</name>
</gene>
<protein>
    <submittedName>
        <fullName evidence="11">Uncharacterized protein</fullName>
    </submittedName>
</protein>
<dbReference type="Proteomes" id="UP000030745">
    <property type="component" value="Unassembled WGS sequence"/>
</dbReference>
<evidence type="ECO:0000256" key="6">
    <source>
        <dbReference type="ARBA" id="ARBA00022838"/>
    </source>
</evidence>
<evidence type="ECO:0000256" key="4">
    <source>
        <dbReference type="ARBA" id="ARBA00022618"/>
    </source>
</evidence>
<dbReference type="Pfam" id="PF03980">
    <property type="entry name" value="Nnf1"/>
    <property type="match status" value="1"/>
</dbReference>
<dbReference type="GO" id="GO:0000444">
    <property type="term" value="C:MIS12/MIND type complex"/>
    <property type="evidence" value="ECO:0007669"/>
    <property type="project" value="InterPro"/>
</dbReference>
<evidence type="ECO:0000256" key="1">
    <source>
        <dbReference type="ARBA" id="ARBA00004123"/>
    </source>
</evidence>
<keyword evidence="9" id="KW-0137">Centromere</keyword>
<dbReference type="InterPro" id="IPR007128">
    <property type="entry name" value="PMF1/Nnf1"/>
</dbReference>
<dbReference type="AlphaFoldDB" id="A0A067C088"/>
<evidence type="ECO:0000256" key="8">
    <source>
        <dbReference type="ARBA" id="ARBA00023306"/>
    </source>
</evidence>
<keyword evidence="12" id="KW-1185">Reference proteome</keyword>
<dbReference type="GO" id="GO:0005634">
    <property type="term" value="C:nucleus"/>
    <property type="evidence" value="ECO:0007669"/>
    <property type="project" value="UniProtKB-SubCell"/>
</dbReference>
<evidence type="ECO:0000256" key="5">
    <source>
        <dbReference type="ARBA" id="ARBA00022776"/>
    </source>
</evidence>
<dbReference type="OMA" id="CETHDVD"/>
<evidence type="ECO:0000256" key="7">
    <source>
        <dbReference type="ARBA" id="ARBA00023242"/>
    </source>
</evidence>
<keyword evidence="3" id="KW-0158">Chromosome</keyword>
<evidence type="ECO:0000256" key="10">
    <source>
        <dbReference type="SAM" id="Coils"/>
    </source>
</evidence>
<accession>A0A067C088</accession>
<dbReference type="RefSeq" id="XP_012209084.1">
    <property type="nucleotide sequence ID" value="XM_012353694.1"/>
</dbReference>
<keyword evidence="6" id="KW-0995">Kinetochore</keyword>
<organism evidence="11 12">
    <name type="scientific">Saprolegnia parasitica (strain CBS 223.65)</name>
    <dbReference type="NCBI Taxonomy" id="695850"/>
    <lineage>
        <taxon>Eukaryota</taxon>
        <taxon>Sar</taxon>
        <taxon>Stramenopiles</taxon>
        <taxon>Oomycota</taxon>
        <taxon>Saprolegniomycetes</taxon>
        <taxon>Saprolegniales</taxon>
        <taxon>Saprolegniaceae</taxon>
        <taxon>Saprolegnia</taxon>
    </lineage>
</organism>
<evidence type="ECO:0000256" key="3">
    <source>
        <dbReference type="ARBA" id="ARBA00022454"/>
    </source>
</evidence>
<keyword evidence="7" id="KW-0539">Nucleus</keyword>
<evidence type="ECO:0000256" key="2">
    <source>
        <dbReference type="ARBA" id="ARBA00004629"/>
    </source>
</evidence>
<keyword evidence="5" id="KW-0498">Mitosis</keyword>
<comment type="subcellular location">
    <subcellularLocation>
        <location evidence="2">Chromosome</location>
        <location evidence="2">Centromere</location>
        <location evidence="2">Kinetochore</location>
    </subcellularLocation>
    <subcellularLocation>
        <location evidence="1">Nucleus</location>
    </subcellularLocation>
</comment>
<dbReference type="VEuPathDB" id="FungiDB:SPRG_13451"/>
<evidence type="ECO:0000256" key="9">
    <source>
        <dbReference type="ARBA" id="ARBA00023328"/>
    </source>
</evidence>
<dbReference type="KEGG" id="spar:SPRG_13451"/>
<sequence>MAYVNPMAATGVEPKRMQLLRAILRKALDASVSEASALEMTDYLPLTNTDFQDEVGVQVIQNIRHRIEVQFDALCSQYGLCEKFAELETLMAWDEQSHLRQEAGIQAATPQRVEPQTPQDLMTIERVRLIRQEKKRLELQLHEIHQANTQLEKTMAETHAHGSGLLQAMEARLDTISRASQISMT</sequence>
<reference evidence="11 12" key="1">
    <citation type="journal article" date="2013" name="PLoS Genet.">
        <title>Distinctive expansion of potential virulence genes in the genome of the oomycete fish pathogen Saprolegnia parasitica.</title>
        <authorList>
            <person name="Jiang R.H."/>
            <person name="de Bruijn I."/>
            <person name="Haas B.J."/>
            <person name="Belmonte R."/>
            <person name="Lobach L."/>
            <person name="Christie J."/>
            <person name="van den Ackerveken G."/>
            <person name="Bottin A."/>
            <person name="Bulone V."/>
            <person name="Diaz-Moreno S.M."/>
            <person name="Dumas B."/>
            <person name="Fan L."/>
            <person name="Gaulin E."/>
            <person name="Govers F."/>
            <person name="Grenville-Briggs L.J."/>
            <person name="Horner N.R."/>
            <person name="Levin J.Z."/>
            <person name="Mammella M."/>
            <person name="Meijer H.J."/>
            <person name="Morris P."/>
            <person name="Nusbaum C."/>
            <person name="Oome S."/>
            <person name="Phillips A.J."/>
            <person name="van Rooyen D."/>
            <person name="Rzeszutek E."/>
            <person name="Saraiva M."/>
            <person name="Secombes C.J."/>
            <person name="Seidl M.F."/>
            <person name="Snel B."/>
            <person name="Stassen J.H."/>
            <person name="Sykes S."/>
            <person name="Tripathy S."/>
            <person name="van den Berg H."/>
            <person name="Vega-Arreguin J.C."/>
            <person name="Wawra S."/>
            <person name="Young S.K."/>
            <person name="Zeng Q."/>
            <person name="Dieguez-Uribeondo J."/>
            <person name="Russ C."/>
            <person name="Tyler B.M."/>
            <person name="van West P."/>
        </authorList>
    </citation>
    <scope>NUCLEOTIDE SEQUENCE [LARGE SCALE GENOMIC DNA]</scope>
    <source>
        <strain evidence="11 12">CBS 223.65</strain>
    </source>
</reference>